<evidence type="ECO:0000313" key="3">
    <source>
        <dbReference type="Proteomes" id="UP000320216"/>
    </source>
</evidence>
<dbReference type="EMBL" id="CP042305">
    <property type="protein sequence ID" value="QDZ17012.1"/>
    <property type="molecule type" value="Genomic_DNA"/>
</dbReference>
<evidence type="ECO:0000259" key="1">
    <source>
        <dbReference type="Pfam" id="PF12680"/>
    </source>
</evidence>
<sequence>MDETTAVEDARDGATTPSQVVTGFVAAFGTREAARLAPYLHEDIEFQAYGDAPVHGRDAVLAIWAGVFASMAAVEFRTLNRATNGDLVIEEQVHGLGLPGRPVAPIRNMAVYRVQHGRIIEWRDYTNPEYARTLM</sequence>
<dbReference type="Gene3D" id="3.10.450.50">
    <property type="match status" value="1"/>
</dbReference>
<evidence type="ECO:0000313" key="2">
    <source>
        <dbReference type="EMBL" id="QDZ17012.1"/>
    </source>
</evidence>
<dbReference type="InterPro" id="IPR037401">
    <property type="entry name" value="SnoaL-like"/>
</dbReference>
<dbReference type="SUPFAM" id="SSF54427">
    <property type="entry name" value="NTF2-like"/>
    <property type="match status" value="1"/>
</dbReference>
<keyword evidence="3" id="KW-1185">Reference proteome</keyword>
<dbReference type="AlphaFoldDB" id="A0A5B8MBF0"/>
<dbReference type="InterPro" id="IPR032710">
    <property type="entry name" value="NTF2-like_dom_sf"/>
</dbReference>
<proteinExistence type="predicted"/>
<gene>
    <name evidence="2" type="ORF">FPZ11_18585</name>
</gene>
<accession>A0A5B8MBF0</accession>
<dbReference type="KEGG" id="huw:FPZ11_18585"/>
<dbReference type="Pfam" id="PF12680">
    <property type="entry name" value="SnoaL_2"/>
    <property type="match status" value="1"/>
</dbReference>
<feature type="domain" description="SnoaL-like" evidence="1">
    <location>
        <begin position="21"/>
        <end position="122"/>
    </location>
</feature>
<organism evidence="2 3">
    <name type="scientific">Humibacter ginsenosidimutans</name>
    <dbReference type="NCBI Taxonomy" id="2599293"/>
    <lineage>
        <taxon>Bacteria</taxon>
        <taxon>Bacillati</taxon>
        <taxon>Actinomycetota</taxon>
        <taxon>Actinomycetes</taxon>
        <taxon>Micrococcales</taxon>
        <taxon>Microbacteriaceae</taxon>
        <taxon>Humibacter</taxon>
    </lineage>
</organism>
<reference evidence="2 3" key="1">
    <citation type="submission" date="2019-07" db="EMBL/GenBank/DDBJ databases">
        <title>Full genome sequence of Humibacter sp. WJ7-1.</title>
        <authorList>
            <person name="Im W.-T."/>
        </authorList>
    </citation>
    <scope>NUCLEOTIDE SEQUENCE [LARGE SCALE GENOMIC DNA]</scope>
    <source>
        <strain evidence="2 3">WJ7-1</strain>
    </source>
</reference>
<dbReference type="Proteomes" id="UP000320216">
    <property type="component" value="Chromosome"/>
</dbReference>
<protein>
    <submittedName>
        <fullName evidence="2">Nuclear transport factor 2 family protein</fullName>
    </submittedName>
</protein>
<name>A0A5B8MBF0_9MICO</name>
<dbReference type="OrthoDB" id="9781757at2"/>